<dbReference type="OrthoDB" id="3181259at2759"/>
<dbReference type="PANTHER" id="PTHR38926">
    <property type="entry name" value="F-BOX DOMAIN CONTAINING PROTEIN, EXPRESSED"/>
    <property type="match status" value="1"/>
</dbReference>
<feature type="domain" description="F-box" evidence="1">
    <location>
        <begin position="14"/>
        <end position="62"/>
    </location>
</feature>
<reference evidence="2" key="1">
    <citation type="submission" date="2020-07" db="EMBL/GenBank/DDBJ databases">
        <title>Genome sequence and genetic diversity analysis of an under-domesticated orphan crop, white fonio (Digitaria exilis).</title>
        <authorList>
            <person name="Bennetzen J.L."/>
            <person name="Chen S."/>
            <person name="Ma X."/>
            <person name="Wang X."/>
            <person name="Yssel A.E.J."/>
            <person name="Chaluvadi S.R."/>
            <person name="Johnson M."/>
            <person name="Gangashetty P."/>
            <person name="Hamidou F."/>
            <person name="Sanogo M.D."/>
            <person name="Zwaenepoel A."/>
            <person name="Wallace J."/>
            <person name="Van De Peer Y."/>
            <person name="Van Deynze A."/>
        </authorList>
    </citation>
    <scope>NUCLEOTIDE SEQUENCE</scope>
    <source>
        <tissue evidence="2">Leaves</tissue>
    </source>
</reference>
<evidence type="ECO:0000259" key="1">
    <source>
        <dbReference type="PROSITE" id="PS50181"/>
    </source>
</evidence>
<dbReference type="InterPro" id="IPR032675">
    <property type="entry name" value="LRR_dom_sf"/>
</dbReference>
<dbReference type="InterPro" id="IPR036047">
    <property type="entry name" value="F-box-like_dom_sf"/>
</dbReference>
<sequence>MSSSSASEGGLTAARDWAALPSDIVLDVFLRLGPHEVMLGAERVCKPWRHVALEEPTLWRHVGLDEPHYTNERWMCCPCSVKQQMLRVALDRAKGQCEAFQGTCYDSDLLLLVIRAPFLKSLSIQHYGDYGERLVKVLKKLTLLEDVEVYFNNRIDWDKSMLQSICKACRHLKKLVLKHASAFDLERDEDEFVKERVDGPIPVMRNLHTLKLYDFDLSCKGLNAILDGCPRLETLLIDCYFDKGKMDKELKLKCARVKNLTLDTMQKPPLRWLF</sequence>
<dbReference type="InterPro" id="IPR001810">
    <property type="entry name" value="F-box_dom"/>
</dbReference>
<proteinExistence type="predicted"/>
<keyword evidence="3" id="KW-1185">Reference proteome</keyword>
<comment type="caution">
    <text evidence="2">The sequence shown here is derived from an EMBL/GenBank/DDBJ whole genome shotgun (WGS) entry which is preliminary data.</text>
</comment>
<dbReference type="EMBL" id="JACEFO010002380">
    <property type="protein sequence ID" value="KAF8662522.1"/>
    <property type="molecule type" value="Genomic_DNA"/>
</dbReference>
<evidence type="ECO:0000313" key="3">
    <source>
        <dbReference type="Proteomes" id="UP000636709"/>
    </source>
</evidence>
<dbReference type="Gene3D" id="1.20.1280.50">
    <property type="match status" value="1"/>
</dbReference>
<organism evidence="2 3">
    <name type="scientific">Digitaria exilis</name>
    <dbReference type="NCBI Taxonomy" id="1010633"/>
    <lineage>
        <taxon>Eukaryota</taxon>
        <taxon>Viridiplantae</taxon>
        <taxon>Streptophyta</taxon>
        <taxon>Embryophyta</taxon>
        <taxon>Tracheophyta</taxon>
        <taxon>Spermatophyta</taxon>
        <taxon>Magnoliopsida</taxon>
        <taxon>Liliopsida</taxon>
        <taxon>Poales</taxon>
        <taxon>Poaceae</taxon>
        <taxon>PACMAD clade</taxon>
        <taxon>Panicoideae</taxon>
        <taxon>Panicodae</taxon>
        <taxon>Paniceae</taxon>
        <taxon>Anthephorinae</taxon>
        <taxon>Digitaria</taxon>
    </lineage>
</organism>
<dbReference type="AlphaFoldDB" id="A0A835E420"/>
<dbReference type="SUPFAM" id="SSF52047">
    <property type="entry name" value="RNI-like"/>
    <property type="match status" value="1"/>
</dbReference>
<name>A0A835E420_9POAL</name>
<accession>A0A835E420</accession>
<protein>
    <recommendedName>
        <fullName evidence="1">F-box domain-containing protein</fullName>
    </recommendedName>
</protein>
<dbReference type="Proteomes" id="UP000636709">
    <property type="component" value="Unassembled WGS sequence"/>
</dbReference>
<dbReference type="Pfam" id="PF12937">
    <property type="entry name" value="F-box-like"/>
    <property type="match status" value="1"/>
</dbReference>
<dbReference type="PANTHER" id="PTHR38926:SF74">
    <property type="entry name" value="OS08G0193600 PROTEIN"/>
    <property type="match status" value="1"/>
</dbReference>
<dbReference type="Gramene" id="Dexi6A01G0006760.1">
    <property type="protein sequence ID" value="Dexi6A01G0006760.1:cds"/>
    <property type="gene ID" value="Dexi6A01G0006760"/>
</dbReference>
<gene>
    <name evidence="2" type="ORF">HU200_056117</name>
</gene>
<dbReference type="Gene3D" id="3.80.10.10">
    <property type="entry name" value="Ribonuclease Inhibitor"/>
    <property type="match status" value="1"/>
</dbReference>
<dbReference type="SUPFAM" id="SSF81383">
    <property type="entry name" value="F-box domain"/>
    <property type="match status" value="1"/>
</dbReference>
<evidence type="ECO:0000313" key="2">
    <source>
        <dbReference type="EMBL" id="KAF8662522.1"/>
    </source>
</evidence>
<dbReference type="PROSITE" id="PS50181">
    <property type="entry name" value="FBOX"/>
    <property type="match status" value="1"/>
</dbReference>